<name>A0A315UZQ0_GAMAF</name>
<evidence type="ECO:0000313" key="2">
    <source>
        <dbReference type="Proteomes" id="UP000250572"/>
    </source>
</evidence>
<sequence length="87" mass="9695">MVALCEASVALKGPTVPVFRLEAESGSTPVWKTWVHVRAYQQPVLFQTPMVSLIAPGPGKQRLVYFCIDICFPSNICVSVCFYYLPE</sequence>
<protein>
    <submittedName>
        <fullName evidence="1">Uncharacterized protein</fullName>
    </submittedName>
</protein>
<proteinExistence type="predicted"/>
<reference evidence="1 2" key="1">
    <citation type="journal article" date="2018" name="G3 (Bethesda)">
        <title>A High-Quality Reference Genome for the Invasive Mosquitofish Gambusia affinis Using a Chicago Library.</title>
        <authorList>
            <person name="Hoffberg S.L."/>
            <person name="Troendle N.J."/>
            <person name="Glenn T.C."/>
            <person name="Mahmud O."/>
            <person name="Louha S."/>
            <person name="Chalopin D."/>
            <person name="Bennetzen J.L."/>
            <person name="Mauricio R."/>
        </authorList>
    </citation>
    <scope>NUCLEOTIDE SEQUENCE [LARGE SCALE GENOMIC DNA]</scope>
    <source>
        <strain evidence="1">NE01/NJP1002.9</strain>
        <tissue evidence="1">Muscle</tissue>
    </source>
</reference>
<keyword evidence="2" id="KW-1185">Reference proteome</keyword>
<dbReference type="AlphaFoldDB" id="A0A315UZQ0"/>
<gene>
    <name evidence="1" type="ORF">CCH79_00019443</name>
</gene>
<evidence type="ECO:0000313" key="1">
    <source>
        <dbReference type="EMBL" id="PWA16147.1"/>
    </source>
</evidence>
<accession>A0A315UZQ0</accession>
<comment type="caution">
    <text evidence="1">The sequence shown here is derived from an EMBL/GenBank/DDBJ whole genome shotgun (WGS) entry which is preliminary data.</text>
</comment>
<organism evidence="1 2">
    <name type="scientific">Gambusia affinis</name>
    <name type="common">Western mosquitofish</name>
    <name type="synonym">Heterandria affinis</name>
    <dbReference type="NCBI Taxonomy" id="33528"/>
    <lineage>
        <taxon>Eukaryota</taxon>
        <taxon>Metazoa</taxon>
        <taxon>Chordata</taxon>
        <taxon>Craniata</taxon>
        <taxon>Vertebrata</taxon>
        <taxon>Euteleostomi</taxon>
        <taxon>Actinopterygii</taxon>
        <taxon>Neopterygii</taxon>
        <taxon>Teleostei</taxon>
        <taxon>Neoteleostei</taxon>
        <taxon>Acanthomorphata</taxon>
        <taxon>Ovalentaria</taxon>
        <taxon>Atherinomorphae</taxon>
        <taxon>Cyprinodontiformes</taxon>
        <taxon>Poeciliidae</taxon>
        <taxon>Poeciliinae</taxon>
        <taxon>Gambusia</taxon>
    </lineage>
</organism>
<dbReference type="EMBL" id="NHOQ01002507">
    <property type="protein sequence ID" value="PWA16147.1"/>
    <property type="molecule type" value="Genomic_DNA"/>
</dbReference>
<dbReference type="Proteomes" id="UP000250572">
    <property type="component" value="Unassembled WGS sequence"/>
</dbReference>